<sequence length="208" mass="23273">MTPIIQLKDVNKSYNNIPVLENFNLEINEGEMICISGRSGSGKSTILNILGLLETFDGGTYLLYGKKAPKPFSNEATKILKDSIGYLFQNFALIDNKTVRYNLELALSRKQIKDSDLNATLDNVGLIDYLNRKVYTCSGGEQQRIAIARLLLKDSNLILCDEPTGSLDDENKHIVMNLLHELHQSGKTVIIVTHDTEIINATERVVYL</sequence>
<keyword evidence="5" id="KW-1185">Reference proteome</keyword>
<dbReference type="GO" id="GO:0005886">
    <property type="term" value="C:plasma membrane"/>
    <property type="evidence" value="ECO:0007669"/>
    <property type="project" value="TreeGrafter"/>
</dbReference>
<dbReference type="KEGG" id="eio:H9L01_05475"/>
<dbReference type="PROSITE" id="PS50893">
    <property type="entry name" value="ABC_TRANSPORTER_2"/>
    <property type="match status" value="1"/>
</dbReference>
<evidence type="ECO:0000259" key="3">
    <source>
        <dbReference type="PROSITE" id="PS50893"/>
    </source>
</evidence>
<keyword evidence="2 4" id="KW-0067">ATP-binding</keyword>
<dbReference type="InterPro" id="IPR027417">
    <property type="entry name" value="P-loop_NTPase"/>
</dbReference>
<dbReference type="InterPro" id="IPR017871">
    <property type="entry name" value="ABC_transporter-like_CS"/>
</dbReference>
<dbReference type="InterPro" id="IPR003439">
    <property type="entry name" value="ABC_transporter-like_ATP-bd"/>
</dbReference>
<dbReference type="RefSeq" id="WP_187532977.1">
    <property type="nucleotide sequence ID" value="NZ_CBCSHU010000002.1"/>
</dbReference>
<dbReference type="EMBL" id="CP060715">
    <property type="protein sequence ID" value="QNN59843.1"/>
    <property type="molecule type" value="Genomic_DNA"/>
</dbReference>
<gene>
    <name evidence="4" type="ORF">H9L01_05475</name>
</gene>
<protein>
    <submittedName>
        <fullName evidence="4">ATP-binding cassette domain-containing protein</fullName>
    </submittedName>
</protein>
<dbReference type="AlphaFoldDB" id="A0A7G9RW68"/>
<dbReference type="PROSITE" id="PS00211">
    <property type="entry name" value="ABC_TRANSPORTER_1"/>
    <property type="match status" value="1"/>
</dbReference>
<evidence type="ECO:0000313" key="4">
    <source>
        <dbReference type="EMBL" id="QNN59843.1"/>
    </source>
</evidence>
<dbReference type="GO" id="GO:0022857">
    <property type="term" value="F:transmembrane transporter activity"/>
    <property type="evidence" value="ECO:0007669"/>
    <property type="project" value="TreeGrafter"/>
</dbReference>
<dbReference type="PANTHER" id="PTHR24220">
    <property type="entry name" value="IMPORT ATP-BINDING PROTEIN"/>
    <property type="match status" value="1"/>
</dbReference>
<evidence type="ECO:0000256" key="1">
    <source>
        <dbReference type="ARBA" id="ARBA00022741"/>
    </source>
</evidence>
<evidence type="ECO:0000256" key="2">
    <source>
        <dbReference type="ARBA" id="ARBA00022840"/>
    </source>
</evidence>
<dbReference type="Pfam" id="PF00005">
    <property type="entry name" value="ABC_tran"/>
    <property type="match status" value="1"/>
</dbReference>
<dbReference type="InterPro" id="IPR015854">
    <property type="entry name" value="ABC_transpr_LolD-like"/>
</dbReference>
<evidence type="ECO:0000313" key="5">
    <source>
        <dbReference type="Proteomes" id="UP000515928"/>
    </source>
</evidence>
<dbReference type="SMART" id="SM00382">
    <property type="entry name" value="AAA"/>
    <property type="match status" value="1"/>
</dbReference>
<dbReference type="InterPro" id="IPR003593">
    <property type="entry name" value="AAA+_ATPase"/>
</dbReference>
<dbReference type="Proteomes" id="UP000515928">
    <property type="component" value="Chromosome"/>
</dbReference>
<proteinExistence type="predicted"/>
<dbReference type="Gene3D" id="3.40.50.300">
    <property type="entry name" value="P-loop containing nucleotide triphosphate hydrolases"/>
    <property type="match status" value="1"/>
</dbReference>
<dbReference type="SUPFAM" id="SSF52540">
    <property type="entry name" value="P-loop containing nucleoside triphosphate hydrolases"/>
    <property type="match status" value="1"/>
</dbReference>
<organism evidence="4 5">
    <name type="scientific">Erysipelothrix inopinata</name>
    <dbReference type="NCBI Taxonomy" id="225084"/>
    <lineage>
        <taxon>Bacteria</taxon>
        <taxon>Bacillati</taxon>
        <taxon>Bacillota</taxon>
        <taxon>Erysipelotrichia</taxon>
        <taxon>Erysipelotrichales</taxon>
        <taxon>Erysipelotrichaceae</taxon>
        <taxon>Erysipelothrix</taxon>
    </lineage>
</organism>
<name>A0A7G9RW68_9FIRM</name>
<feature type="domain" description="ABC transporter" evidence="3">
    <location>
        <begin position="5"/>
        <end position="208"/>
    </location>
</feature>
<accession>A0A7G9RW68</accession>
<dbReference type="PANTHER" id="PTHR24220:SF86">
    <property type="entry name" value="ABC TRANSPORTER ABCH.1"/>
    <property type="match status" value="1"/>
</dbReference>
<keyword evidence="1" id="KW-0547">Nucleotide-binding</keyword>
<dbReference type="GO" id="GO:0016887">
    <property type="term" value="F:ATP hydrolysis activity"/>
    <property type="evidence" value="ECO:0007669"/>
    <property type="project" value="InterPro"/>
</dbReference>
<dbReference type="GO" id="GO:0005524">
    <property type="term" value="F:ATP binding"/>
    <property type="evidence" value="ECO:0007669"/>
    <property type="project" value="UniProtKB-KW"/>
</dbReference>
<reference evidence="4 5" key="1">
    <citation type="submission" date="2020-08" db="EMBL/GenBank/DDBJ databases">
        <title>Genome sequence of Erysipelothrix inopinata DSM 15511T.</title>
        <authorList>
            <person name="Hyun D.-W."/>
            <person name="Bae J.-W."/>
        </authorList>
    </citation>
    <scope>NUCLEOTIDE SEQUENCE [LARGE SCALE GENOMIC DNA]</scope>
    <source>
        <strain evidence="4 5">DSM 15511</strain>
    </source>
</reference>